<evidence type="ECO:0000313" key="3">
    <source>
        <dbReference type="EMBL" id="ELU17481.1"/>
    </source>
</evidence>
<dbReference type="HOGENOM" id="CLU_875054_0_0_1"/>
<feature type="compositionally biased region" description="Basic residues" evidence="1">
    <location>
        <begin position="59"/>
        <end position="70"/>
    </location>
</feature>
<feature type="compositionally biased region" description="Polar residues" evidence="1">
    <location>
        <begin position="74"/>
        <end position="92"/>
    </location>
</feature>
<keyword evidence="2" id="KW-0812">Transmembrane</keyword>
<name>R7VKL4_CAPTE</name>
<reference evidence="5" key="1">
    <citation type="submission" date="2012-12" db="EMBL/GenBank/DDBJ databases">
        <authorList>
            <person name="Hellsten U."/>
            <person name="Grimwood J."/>
            <person name="Chapman J.A."/>
            <person name="Shapiro H."/>
            <person name="Aerts A."/>
            <person name="Otillar R.P."/>
            <person name="Terry A.Y."/>
            <person name="Boore J.L."/>
            <person name="Simakov O."/>
            <person name="Marletaz F."/>
            <person name="Cho S.-J."/>
            <person name="Edsinger-Gonzales E."/>
            <person name="Havlak P."/>
            <person name="Kuo D.-H."/>
            <person name="Larsson T."/>
            <person name="Lv J."/>
            <person name="Arendt D."/>
            <person name="Savage R."/>
            <person name="Osoegawa K."/>
            <person name="de Jong P."/>
            <person name="Lindberg D.R."/>
            <person name="Seaver E.C."/>
            <person name="Weisblat D.A."/>
            <person name="Putnam N.H."/>
            <person name="Grigoriev I.V."/>
            <person name="Rokhsar D.S."/>
        </authorList>
    </citation>
    <scope>NUCLEOTIDE SEQUENCE</scope>
    <source>
        <strain evidence="5">I ESC-2004</strain>
    </source>
</reference>
<gene>
    <name evidence="3" type="ORF">CAPTEDRAFT_215259</name>
</gene>
<feature type="region of interest" description="Disordered" evidence="1">
    <location>
        <begin position="1"/>
        <end position="92"/>
    </location>
</feature>
<keyword evidence="2" id="KW-1133">Transmembrane helix</keyword>
<evidence type="ECO:0000256" key="2">
    <source>
        <dbReference type="SAM" id="Phobius"/>
    </source>
</evidence>
<proteinExistence type="predicted"/>
<accession>R7VKL4</accession>
<feature type="compositionally biased region" description="Polar residues" evidence="1">
    <location>
        <begin position="1"/>
        <end position="28"/>
    </location>
</feature>
<dbReference type="EnsemblMetazoa" id="CapteT215259">
    <property type="protein sequence ID" value="CapteP215259"/>
    <property type="gene ID" value="CapteG215259"/>
</dbReference>
<dbReference type="EMBL" id="KB292506">
    <property type="protein sequence ID" value="ELU17481.1"/>
    <property type="molecule type" value="Genomic_DNA"/>
</dbReference>
<organism evidence="3">
    <name type="scientific">Capitella teleta</name>
    <name type="common">Polychaete worm</name>
    <dbReference type="NCBI Taxonomy" id="283909"/>
    <lineage>
        <taxon>Eukaryota</taxon>
        <taxon>Metazoa</taxon>
        <taxon>Spiralia</taxon>
        <taxon>Lophotrochozoa</taxon>
        <taxon>Annelida</taxon>
        <taxon>Polychaeta</taxon>
        <taxon>Sedentaria</taxon>
        <taxon>Scolecida</taxon>
        <taxon>Capitellidae</taxon>
        <taxon>Capitella</taxon>
    </lineage>
</organism>
<evidence type="ECO:0000313" key="5">
    <source>
        <dbReference type="Proteomes" id="UP000014760"/>
    </source>
</evidence>
<evidence type="ECO:0000313" key="4">
    <source>
        <dbReference type="EnsemblMetazoa" id="CapteP215259"/>
    </source>
</evidence>
<evidence type="ECO:0000256" key="1">
    <source>
        <dbReference type="SAM" id="MobiDB-lite"/>
    </source>
</evidence>
<protein>
    <submittedName>
        <fullName evidence="3 4">Uncharacterized protein</fullName>
    </submittedName>
</protein>
<feature type="transmembrane region" description="Helical" evidence="2">
    <location>
        <begin position="294"/>
        <end position="315"/>
    </location>
</feature>
<sequence length="318" mass="34300">MPTSSGVSSWSKSYTSGPPSPRTRQASPLPSKRLPSPEVVRTEEHIYENGAPSNERSSTKRFTKTTKTTKTRSIDSNAGTNYGRNGSMTTDQHGNIVNYTSSNTSTQYDSNGRLIQSSSYHNSRGSSSSGCCNRGASDYAMRGTGRKRCCACLLGLLMALALLGLLLGMLLGVKASNDKKNQESYIRNTLTGGYFLNGVYYYPVSNAPDVFYFAMGHLVPCNKYNNNSDQAGPTKSFEAVTDDATATAEITLLITELPVVTYPNCEDITTEYILAQNYTPSATLSPVVVLPSGAAIIAPHNCSVLVLLLFAFWAVTRG</sequence>
<feature type="transmembrane region" description="Helical" evidence="2">
    <location>
        <begin position="153"/>
        <end position="173"/>
    </location>
</feature>
<keyword evidence="2" id="KW-0472">Membrane</keyword>
<reference evidence="4" key="3">
    <citation type="submission" date="2015-06" db="UniProtKB">
        <authorList>
            <consortium name="EnsemblMetazoa"/>
        </authorList>
    </citation>
    <scope>IDENTIFICATION</scope>
</reference>
<reference evidence="3 5" key="2">
    <citation type="journal article" date="2013" name="Nature">
        <title>Insights into bilaterian evolution from three spiralian genomes.</title>
        <authorList>
            <person name="Simakov O."/>
            <person name="Marletaz F."/>
            <person name="Cho S.J."/>
            <person name="Edsinger-Gonzales E."/>
            <person name="Havlak P."/>
            <person name="Hellsten U."/>
            <person name="Kuo D.H."/>
            <person name="Larsson T."/>
            <person name="Lv J."/>
            <person name="Arendt D."/>
            <person name="Savage R."/>
            <person name="Osoegawa K."/>
            <person name="de Jong P."/>
            <person name="Grimwood J."/>
            <person name="Chapman J.A."/>
            <person name="Shapiro H."/>
            <person name="Aerts A."/>
            <person name="Otillar R.P."/>
            <person name="Terry A.Y."/>
            <person name="Boore J.L."/>
            <person name="Grigoriev I.V."/>
            <person name="Lindberg D.R."/>
            <person name="Seaver E.C."/>
            <person name="Weisblat D.A."/>
            <person name="Putnam N.H."/>
            <person name="Rokhsar D.S."/>
        </authorList>
    </citation>
    <scope>NUCLEOTIDE SEQUENCE</scope>
    <source>
        <strain evidence="3 5">I ESC-2004</strain>
    </source>
</reference>
<dbReference type="AlphaFoldDB" id="R7VKL4"/>
<keyword evidence="5" id="KW-1185">Reference proteome</keyword>
<dbReference type="EMBL" id="AMQN01000575">
    <property type="status" value="NOT_ANNOTATED_CDS"/>
    <property type="molecule type" value="Genomic_DNA"/>
</dbReference>
<dbReference type="Proteomes" id="UP000014760">
    <property type="component" value="Unassembled WGS sequence"/>
</dbReference>